<sequence>MEAKKAGSSLDDLMSSFNTRIAELQELVIARNMYPATSITDLSAVDGALKAMELQLQAIKDRLRDETLAIPKAKNLIEASLRQQKKLQSMSIYVPALVPERLPVTNLDTSRRQDPGVGSLQLEEEPAAVPKEKKGRGSPPLWYITANELDSLSSYMRGRLTLEKVNAAINDIATYAEANALLIVAPKKKLAENVWEKALELRDIAMTEAIKGKHFFLETDIKGPSLKLDNTGKAILTVLRHLGRISETRIGHHRVIILLKPQ</sequence>
<dbReference type="GO" id="GO:0007059">
    <property type="term" value="P:chromosome segregation"/>
    <property type="evidence" value="ECO:0007669"/>
    <property type="project" value="InterPro"/>
</dbReference>
<dbReference type="Proteomes" id="UP000516437">
    <property type="component" value="Chromosome 1"/>
</dbReference>
<evidence type="ECO:0000256" key="4">
    <source>
        <dbReference type="ARBA" id="ARBA00075755"/>
    </source>
</evidence>
<dbReference type="Gene3D" id="1.10.10.1890">
    <property type="entry name" value="Ska1 microtubule binding domain-like"/>
    <property type="match status" value="1"/>
</dbReference>
<name>A0A6A1WNG8_9ROSI</name>
<dbReference type="GO" id="GO:0072686">
    <property type="term" value="C:mitotic spindle"/>
    <property type="evidence" value="ECO:0007669"/>
    <property type="project" value="TreeGrafter"/>
</dbReference>
<dbReference type="AlphaFoldDB" id="A0A6A1WNG8"/>
<feature type="region of interest" description="Disordered" evidence="5">
    <location>
        <begin position="106"/>
        <end position="137"/>
    </location>
</feature>
<reference evidence="6 7" key="1">
    <citation type="journal article" date="2019" name="Plant Biotechnol. J.">
        <title>The red bayberry genome and genetic basis of sex determination.</title>
        <authorList>
            <person name="Jia H.M."/>
            <person name="Jia H.J."/>
            <person name="Cai Q.L."/>
            <person name="Wang Y."/>
            <person name="Zhao H.B."/>
            <person name="Yang W.F."/>
            <person name="Wang G.Y."/>
            <person name="Li Y.H."/>
            <person name="Zhan D.L."/>
            <person name="Shen Y.T."/>
            <person name="Niu Q.F."/>
            <person name="Chang L."/>
            <person name="Qiu J."/>
            <person name="Zhao L."/>
            <person name="Xie H.B."/>
            <person name="Fu W.Y."/>
            <person name="Jin J."/>
            <person name="Li X.W."/>
            <person name="Jiao Y."/>
            <person name="Zhou C.C."/>
            <person name="Tu T."/>
            <person name="Chai C.Y."/>
            <person name="Gao J.L."/>
            <person name="Fan L.J."/>
            <person name="van de Weg E."/>
            <person name="Wang J.Y."/>
            <person name="Gao Z.S."/>
        </authorList>
    </citation>
    <scope>NUCLEOTIDE SEQUENCE [LARGE SCALE GENOMIC DNA]</scope>
    <source>
        <tissue evidence="6">Leaves</tissue>
    </source>
</reference>
<evidence type="ECO:0000256" key="3">
    <source>
        <dbReference type="ARBA" id="ARBA00068507"/>
    </source>
</evidence>
<organism evidence="6 7">
    <name type="scientific">Morella rubra</name>
    <name type="common">Chinese bayberry</name>
    <dbReference type="NCBI Taxonomy" id="262757"/>
    <lineage>
        <taxon>Eukaryota</taxon>
        <taxon>Viridiplantae</taxon>
        <taxon>Streptophyta</taxon>
        <taxon>Embryophyta</taxon>
        <taxon>Tracheophyta</taxon>
        <taxon>Spermatophyta</taxon>
        <taxon>Magnoliopsida</taxon>
        <taxon>eudicotyledons</taxon>
        <taxon>Gunneridae</taxon>
        <taxon>Pentapetalae</taxon>
        <taxon>rosids</taxon>
        <taxon>fabids</taxon>
        <taxon>Fagales</taxon>
        <taxon>Myricaceae</taxon>
        <taxon>Morella</taxon>
    </lineage>
</organism>
<gene>
    <name evidence="6" type="ORF">CJ030_MR1G028185</name>
</gene>
<dbReference type="GO" id="GO:0051301">
    <property type="term" value="P:cell division"/>
    <property type="evidence" value="ECO:0007669"/>
    <property type="project" value="InterPro"/>
</dbReference>
<keyword evidence="7" id="KW-1185">Reference proteome</keyword>
<dbReference type="PANTHER" id="PTHR28573">
    <property type="entry name" value="SPINDLE AND KINETOCHORE-ASSOCIATED PROTEIN 1"/>
    <property type="match status" value="1"/>
</dbReference>
<dbReference type="OrthoDB" id="5962at2759"/>
<dbReference type="PANTHER" id="PTHR28573:SF1">
    <property type="entry name" value="SPINDLE AND KINETOCHORE-ASSOCIATED PROTEIN 1"/>
    <property type="match status" value="1"/>
</dbReference>
<dbReference type="GO" id="GO:0008017">
    <property type="term" value="F:microtubule binding"/>
    <property type="evidence" value="ECO:0007669"/>
    <property type="project" value="InterPro"/>
</dbReference>
<dbReference type="GO" id="GO:0000278">
    <property type="term" value="P:mitotic cell cycle"/>
    <property type="evidence" value="ECO:0007669"/>
    <property type="project" value="TreeGrafter"/>
</dbReference>
<evidence type="ECO:0000313" key="6">
    <source>
        <dbReference type="EMBL" id="KAB1225278.1"/>
    </source>
</evidence>
<dbReference type="InterPro" id="IPR042031">
    <property type="entry name" value="SKA1_MBD_sf"/>
</dbReference>
<comment type="similarity">
    <text evidence="1">Belongs to the SKA1 family.</text>
</comment>
<accession>A0A6A1WNG8</accession>
<dbReference type="FunFam" id="1.10.10.1890:FF:000002">
    <property type="entry name" value="Spindle and kinetochore-associated protein 1"/>
    <property type="match status" value="1"/>
</dbReference>
<evidence type="ECO:0000256" key="5">
    <source>
        <dbReference type="SAM" id="MobiDB-lite"/>
    </source>
</evidence>
<proteinExistence type="inferred from homology"/>
<dbReference type="EMBL" id="RXIC02000019">
    <property type="protein sequence ID" value="KAB1225278.1"/>
    <property type="molecule type" value="Genomic_DNA"/>
</dbReference>
<protein>
    <recommendedName>
        <fullName evidence="3">SKA complex subunit 1 homolog</fullName>
    </recommendedName>
    <alternativeName>
        <fullName evidence="4">Spindle and kinetochore-associated protein 1 homolog</fullName>
    </alternativeName>
</protein>
<evidence type="ECO:0000313" key="7">
    <source>
        <dbReference type="Proteomes" id="UP000516437"/>
    </source>
</evidence>
<keyword evidence="2" id="KW-0175">Coiled coil</keyword>
<dbReference type="Pfam" id="PF07160">
    <property type="entry name" value="SKA1"/>
    <property type="match status" value="1"/>
</dbReference>
<dbReference type="InterPro" id="IPR009829">
    <property type="entry name" value="SKA1"/>
</dbReference>
<dbReference type="GO" id="GO:0031110">
    <property type="term" value="P:regulation of microtubule polymerization or depolymerization"/>
    <property type="evidence" value="ECO:0007669"/>
    <property type="project" value="TreeGrafter"/>
</dbReference>
<evidence type="ECO:0000256" key="2">
    <source>
        <dbReference type="ARBA" id="ARBA00023054"/>
    </source>
</evidence>
<dbReference type="GO" id="GO:0005876">
    <property type="term" value="C:spindle microtubule"/>
    <property type="evidence" value="ECO:0007669"/>
    <property type="project" value="TreeGrafter"/>
</dbReference>
<dbReference type="GO" id="GO:0000940">
    <property type="term" value="C:outer kinetochore"/>
    <property type="evidence" value="ECO:0007669"/>
    <property type="project" value="TreeGrafter"/>
</dbReference>
<evidence type="ECO:0000256" key="1">
    <source>
        <dbReference type="ARBA" id="ARBA00006836"/>
    </source>
</evidence>
<comment type="caution">
    <text evidence="6">The sequence shown here is derived from an EMBL/GenBank/DDBJ whole genome shotgun (WGS) entry which is preliminary data.</text>
</comment>